<accession>A0A699Z6Z3</accession>
<dbReference type="GO" id="GO:0005886">
    <property type="term" value="C:plasma membrane"/>
    <property type="evidence" value="ECO:0007669"/>
    <property type="project" value="TreeGrafter"/>
</dbReference>
<dbReference type="PANTHER" id="PTHR45943">
    <property type="entry name" value="E3 UBIQUITIN-PROTEIN LIGASE MYCBP2"/>
    <property type="match status" value="1"/>
</dbReference>
<feature type="non-terminal residue" evidence="1">
    <location>
        <position position="109"/>
    </location>
</feature>
<dbReference type="PANTHER" id="PTHR45943:SF2">
    <property type="entry name" value="RING-TYPE DOMAIN-CONTAINING PROTEIN"/>
    <property type="match status" value="1"/>
</dbReference>
<organism evidence="1 2">
    <name type="scientific">Haematococcus lacustris</name>
    <name type="common">Green alga</name>
    <name type="synonym">Haematococcus pluvialis</name>
    <dbReference type="NCBI Taxonomy" id="44745"/>
    <lineage>
        <taxon>Eukaryota</taxon>
        <taxon>Viridiplantae</taxon>
        <taxon>Chlorophyta</taxon>
        <taxon>core chlorophytes</taxon>
        <taxon>Chlorophyceae</taxon>
        <taxon>CS clade</taxon>
        <taxon>Chlamydomonadales</taxon>
        <taxon>Haematococcaceae</taxon>
        <taxon>Haematococcus</taxon>
    </lineage>
</organism>
<gene>
    <name evidence="1" type="ORF">HaLaN_15220</name>
</gene>
<keyword evidence="2" id="KW-1185">Reference proteome</keyword>
<dbReference type="EMBL" id="BLLF01001298">
    <property type="protein sequence ID" value="GFH18417.1"/>
    <property type="molecule type" value="Genomic_DNA"/>
</dbReference>
<comment type="caution">
    <text evidence="1">The sequence shown here is derived from an EMBL/GenBank/DDBJ whole genome shotgun (WGS) entry which is preliminary data.</text>
</comment>
<dbReference type="Proteomes" id="UP000485058">
    <property type="component" value="Unassembled WGS sequence"/>
</dbReference>
<reference evidence="1 2" key="1">
    <citation type="submission" date="2020-02" db="EMBL/GenBank/DDBJ databases">
        <title>Draft genome sequence of Haematococcus lacustris strain NIES-144.</title>
        <authorList>
            <person name="Morimoto D."/>
            <person name="Nakagawa S."/>
            <person name="Yoshida T."/>
            <person name="Sawayama S."/>
        </authorList>
    </citation>
    <scope>NUCLEOTIDE SEQUENCE [LARGE SCALE GENOMIC DNA]</scope>
    <source>
        <strain evidence="1 2">NIES-144</strain>
    </source>
</reference>
<evidence type="ECO:0000313" key="2">
    <source>
        <dbReference type="Proteomes" id="UP000485058"/>
    </source>
</evidence>
<dbReference type="GO" id="GO:0061630">
    <property type="term" value="F:ubiquitin protein ligase activity"/>
    <property type="evidence" value="ECO:0007669"/>
    <property type="project" value="TreeGrafter"/>
</dbReference>
<dbReference type="AlphaFoldDB" id="A0A699Z6Z3"/>
<protein>
    <submittedName>
        <fullName evidence="1">IBR domain-containing protein</fullName>
    </submittedName>
</protein>
<dbReference type="GO" id="GO:0005634">
    <property type="term" value="C:nucleus"/>
    <property type="evidence" value="ECO:0007669"/>
    <property type="project" value="TreeGrafter"/>
</dbReference>
<name>A0A699Z6Z3_HAELA</name>
<sequence>MLLALNQQASFPGPSISFAHLFCPLCGAAQARAGGAQLATLAVHLDHPMLQNELQPELALRDSVVSLARHRLKLEGAAAFPELQPGGSFEGRAVDLALTRFAFYKCSKW</sequence>
<evidence type="ECO:0000313" key="1">
    <source>
        <dbReference type="EMBL" id="GFH18417.1"/>
    </source>
</evidence>
<proteinExistence type="predicted"/>